<evidence type="ECO:0000313" key="7">
    <source>
        <dbReference type="Proteomes" id="UP000039865"/>
    </source>
</evidence>
<dbReference type="GO" id="GO:0003723">
    <property type="term" value="F:RNA binding"/>
    <property type="evidence" value="ECO:0007669"/>
    <property type="project" value="UniProtKB-UniRule"/>
</dbReference>
<evidence type="ECO:0000259" key="5">
    <source>
        <dbReference type="PROSITE" id="PS50158"/>
    </source>
</evidence>
<feature type="domain" description="CCHC-type" evidence="5">
    <location>
        <begin position="98"/>
        <end position="113"/>
    </location>
</feature>
<keyword evidence="1" id="KW-0479">Metal-binding</keyword>
<dbReference type="Proteomes" id="UP000039865">
    <property type="component" value="Unassembled WGS sequence"/>
</dbReference>
<dbReference type="OrthoDB" id="6033at2759"/>
<dbReference type="PANTHER" id="PTHR23147">
    <property type="entry name" value="SERINE/ARGININE RICH SPLICING FACTOR"/>
    <property type="match status" value="1"/>
</dbReference>
<evidence type="ECO:0000313" key="6">
    <source>
        <dbReference type="EMBL" id="CDW81439.1"/>
    </source>
</evidence>
<gene>
    <name evidence="6" type="primary">Contig15348.g16361</name>
    <name evidence="6" type="ORF">STYLEM_10455</name>
</gene>
<dbReference type="InterPro" id="IPR001878">
    <property type="entry name" value="Znf_CCHC"/>
</dbReference>
<sequence>MSLFVGNISRSLRQDELHDQFDKFVILKGSYAFVEFKDERDAEDAIADLNNKELGGQKIAIEWSKKSGKYDPKSQGRSGRGRRDSRERDFGGGGNKNCFNCGKPGHFARDCRSRKRSRSSRRGGGGGGRGRDSPRRESPRRDRDSPRRDRDRGGKNSQSTRDRDSSRRRDDSREKADKRGRSNSYPKKVMNKGI</sequence>
<feature type="domain" description="RRM" evidence="4">
    <location>
        <begin position="1"/>
        <end position="66"/>
    </location>
</feature>
<dbReference type="PROSITE" id="PS50158">
    <property type="entry name" value="ZF_CCHC"/>
    <property type="match status" value="1"/>
</dbReference>
<keyword evidence="1" id="KW-0862">Zinc</keyword>
<dbReference type="EMBL" id="CCKQ01009939">
    <property type="protein sequence ID" value="CDW81439.1"/>
    <property type="molecule type" value="Genomic_DNA"/>
</dbReference>
<feature type="compositionally biased region" description="Basic and acidic residues" evidence="3">
    <location>
        <begin position="129"/>
        <end position="180"/>
    </location>
</feature>
<dbReference type="AlphaFoldDB" id="A0A078AGV0"/>
<keyword evidence="1" id="KW-0863">Zinc-finger</keyword>
<reference evidence="6 7" key="1">
    <citation type="submission" date="2014-06" db="EMBL/GenBank/DDBJ databases">
        <authorList>
            <person name="Swart Estienne"/>
        </authorList>
    </citation>
    <scope>NUCLEOTIDE SEQUENCE [LARGE SCALE GENOMIC DNA]</scope>
    <source>
        <strain evidence="6 7">130c</strain>
    </source>
</reference>
<organism evidence="6 7">
    <name type="scientific">Stylonychia lemnae</name>
    <name type="common">Ciliate</name>
    <dbReference type="NCBI Taxonomy" id="5949"/>
    <lineage>
        <taxon>Eukaryota</taxon>
        <taxon>Sar</taxon>
        <taxon>Alveolata</taxon>
        <taxon>Ciliophora</taxon>
        <taxon>Intramacronucleata</taxon>
        <taxon>Spirotrichea</taxon>
        <taxon>Stichotrichia</taxon>
        <taxon>Sporadotrichida</taxon>
        <taxon>Oxytrichidae</taxon>
        <taxon>Stylonychinae</taxon>
        <taxon>Stylonychia</taxon>
    </lineage>
</organism>
<dbReference type="SMART" id="SM00343">
    <property type="entry name" value="ZnF_C2HC"/>
    <property type="match status" value="1"/>
</dbReference>
<protein>
    <submittedName>
        <fullName evidence="6">Serine arginine-rich splicing factor rs2z32-like isoform 1</fullName>
    </submittedName>
</protein>
<dbReference type="InterPro" id="IPR036875">
    <property type="entry name" value="Znf_CCHC_sf"/>
</dbReference>
<feature type="compositionally biased region" description="Basic and acidic residues" evidence="3">
    <location>
        <begin position="63"/>
        <end position="74"/>
    </location>
</feature>
<dbReference type="InterPro" id="IPR035979">
    <property type="entry name" value="RBD_domain_sf"/>
</dbReference>
<evidence type="ECO:0000256" key="3">
    <source>
        <dbReference type="SAM" id="MobiDB-lite"/>
    </source>
</evidence>
<evidence type="ECO:0000256" key="2">
    <source>
        <dbReference type="PROSITE-ProRule" id="PRU00176"/>
    </source>
</evidence>
<evidence type="ECO:0000256" key="1">
    <source>
        <dbReference type="PROSITE-ProRule" id="PRU00047"/>
    </source>
</evidence>
<dbReference type="Gene3D" id="3.30.70.330">
    <property type="match status" value="1"/>
</dbReference>
<dbReference type="GO" id="GO:0008270">
    <property type="term" value="F:zinc ion binding"/>
    <property type="evidence" value="ECO:0007669"/>
    <property type="project" value="UniProtKB-KW"/>
</dbReference>
<dbReference type="InterPro" id="IPR050907">
    <property type="entry name" value="SRSF"/>
</dbReference>
<dbReference type="InParanoid" id="A0A078AGV0"/>
<dbReference type="InterPro" id="IPR012677">
    <property type="entry name" value="Nucleotide-bd_a/b_plait_sf"/>
</dbReference>
<name>A0A078AGV0_STYLE</name>
<dbReference type="PROSITE" id="PS50102">
    <property type="entry name" value="RRM"/>
    <property type="match status" value="1"/>
</dbReference>
<keyword evidence="2" id="KW-0694">RNA-binding</keyword>
<dbReference type="SUPFAM" id="SSF54928">
    <property type="entry name" value="RNA-binding domain, RBD"/>
    <property type="match status" value="1"/>
</dbReference>
<feature type="region of interest" description="Disordered" evidence="3">
    <location>
        <begin position="63"/>
        <end position="194"/>
    </location>
</feature>
<dbReference type="SMART" id="SM00360">
    <property type="entry name" value="RRM"/>
    <property type="match status" value="1"/>
</dbReference>
<proteinExistence type="predicted"/>
<evidence type="ECO:0000259" key="4">
    <source>
        <dbReference type="PROSITE" id="PS50102"/>
    </source>
</evidence>
<accession>A0A078AGV0</accession>
<dbReference type="InterPro" id="IPR000504">
    <property type="entry name" value="RRM_dom"/>
</dbReference>
<dbReference type="OMA" id="ASVWWEL"/>
<keyword evidence="7" id="KW-1185">Reference proteome</keyword>
<dbReference type="Pfam" id="PF00076">
    <property type="entry name" value="RRM_1"/>
    <property type="match status" value="1"/>
</dbReference>
<dbReference type="SUPFAM" id="SSF57756">
    <property type="entry name" value="Retrovirus zinc finger-like domains"/>
    <property type="match status" value="1"/>
</dbReference>
<dbReference type="Pfam" id="PF00098">
    <property type="entry name" value="zf-CCHC"/>
    <property type="match status" value="1"/>
</dbReference>
<dbReference type="Gene3D" id="4.10.60.10">
    <property type="entry name" value="Zinc finger, CCHC-type"/>
    <property type="match status" value="1"/>
</dbReference>
<feature type="compositionally biased region" description="Basic and acidic residues" evidence="3">
    <location>
        <begin position="81"/>
        <end position="90"/>
    </location>
</feature>
<feature type="compositionally biased region" description="Basic residues" evidence="3">
    <location>
        <begin position="112"/>
        <end position="121"/>
    </location>
</feature>